<dbReference type="RefSeq" id="WP_302036829.1">
    <property type="nucleotide sequence ID" value="NZ_JAUKPO010000003.1"/>
</dbReference>
<protein>
    <submittedName>
        <fullName evidence="1">Uncharacterized protein</fullName>
    </submittedName>
</protein>
<gene>
    <name evidence="1" type="ORF">Q0590_07155</name>
</gene>
<dbReference type="EMBL" id="JAUKPO010000003">
    <property type="protein sequence ID" value="MDO1446023.1"/>
    <property type="molecule type" value="Genomic_DNA"/>
</dbReference>
<reference evidence="1" key="1">
    <citation type="submission" date="2023-07" db="EMBL/GenBank/DDBJ databases">
        <title>The genome sequence of Rhodocytophaga aerolata KACC 12507.</title>
        <authorList>
            <person name="Zhang X."/>
        </authorList>
    </citation>
    <scope>NUCLEOTIDE SEQUENCE</scope>
    <source>
        <strain evidence="1">KACC 12507</strain>
    </source>
</reference>
<comment type="caution">
    <text evidence="1">The sequence shown here is derived from an EMBL/GenBank/DDBJ whole genome shotgun (WGS) entry which is preliminary data.</text>
</comment>
<accession>A0ABT8R475</accession>
<keyword evidence="2" id="KW-1185">Reference proteome</keyword>
<proteinExistence type="predicted"/>
<dbReference type="Proteomes" id="UP001168528">
    <property type="component" value="Unassembled WGS sequence"/>
</dbReference>
<name>A0ABT8R475_9BACT</name>
<evidence type="ECO:0000313" key="2">
    <source>
        <dbReference type="Proteomes" id="UP001168528"/>
    </source>
</evidence>
<organism evidence="1 2">
    <name type="scientific">Rhodocytophaga aerolata</name>
    <dbReference type="NCBI Taxonomy" id="455078"/>
    <lineage>
        <taxon>Bacteria</taxon>
        <taxon>Pseudomonadati</taxon>
        <taxon>Bacteroidota</taxon>
        <taxon>Cytophagia</taxon>
        <taxon>Cytophagales</taxon>
        <taxon>Rhodocytophagaceae</taxon>
        <taxon>Rhodocytophaga</taxon>
    </lineage>
</organism>
<sequence length="83" mass="9542">MITYFRFLLLPLSEKNQYLQQNGTFLLDYSGDKGIVKLYAVGDFFVELYSNYSSDCISEVVAFKNIQRLQQHADHIDLALLSA</sequence>
<evidence type="ECO:0000313" key="1">
    <source>
        <dbReference type="EMBL" id="MDO1446023.1"/>
    </source>
</evidence>